<feature type="chain" id="PRO_5037491515" description="Secreted protein" evidence="1">
    <location>
        <begin position="19"/>
        <end position="75"/>
    </location>
</feature>
<dbReference type="EMBL" id="CM004466">
    <property type="protein sequence ID" value="OCT99153.1"/>
    <property type="molecule type" value="Genomic_DNA"/>
</dbReference>
<gene>
    <name evidence="2" type="ORF">XELAEV_18004944mg</name>
</gene>
<sequence>MLVIHLTTVLTAFSVGHCSSNLQTKKSCYVKIDNIYGEYREMKKGDIIIGGVMTVHTSVRWEKHNTFYIGMECMQ</sequence>
<evidence type="ECO:0000313" key="2">
    <source>
        <dbReference type="EMBL" id="OCT99153.1"/>
    </source>
</evidence>
<evidence type="ECO:0008006" key="4">
    <source>
        <dbReference type="Google" id="ProtNLM"/>
    </source>
</evidence>
<reference evidence="3" key="1">
    <citation type="journal article" date="2016" name="Nature">
        <title>Genome evolution in the allotetraploid frog Xenopus laevis.</title>
        <authorList>
            <person name="Session A.M."/>
            <person name="Uno Y."/>
            <person name="Kwon T."/>
            <person name="Chapman J.A."/>
            <person name="Toyoda A."/>
            <person name="Takahashi S."/>
            <person name="Fukui A."/>
            <person name="Hikosaka A."/>
            <person name="Suzuki A."/>
            <person name="Kondo M."/>
            <person name="van Heeringen S.J."/>
            <person name="Quigley I."/>
            <person name="Heinz S."/>
            <person name="Ogino H."/>
            <person name="Ochi H."/>
            <person name="Hellsten U."/>
            <person name="Lyons J.B."/>
            <person name="Simakov O."/>
            <person name="Putnam N."/>
            <person name="Stites J."/>
            <person name="Kuroki Y."/>
            <person name="Tanaka T."/>
            <person name="Michiue T."/>
            <person name="Watanabe M."/>
            <person name="Bogdanovic O."/>
            <person name="Lister R."/>
            <person name="Georgiou G."/>
            <person name="Paranjpe S.S."/>
            <person name="van Kruijsbergen I."/>
            <person name="Shu S."/>
            <person name="Carlson J."/>
            <person name="Kinoshita T."/>
            <person name="Ohta Y."/>
            <person name="Mawaribuchi S."/>
            <person name="Jenkins J."/>
            <person name="Grimwood J."/>
            <person name="Schmutz J."/>
            <person name="Mitros T."/>
            <person name="Mozaffari S.V."/>
            <person name="Suzuki Y."/>
            <person name="Haramoto Y."/>
            <person name="Yamamoto T.S."/>
            <person name="Takagi C."/>
            <person name="Heald R."/>
            <person name="Miller K."/>
            <person name="Haudenschild C."/>
            <person name="Kitzman J."/>
            <person name="Nakayama T."/>
            <person name="Izutsu Y."/>
            <person name="Robert J."/>
            <person name="Fortriede J."/>
            <person name="Burns K."/>
            <person name="Lotay V."/>
            <person name="Karimi K."/>
            <person name="Yasuoka Y."/>
            <person name="Dichmann D.S."/>
            <person name="Flajnik M.F."/>
            <person name="Houston D.W."/>
            <person name="Shendure J."/>
            <person name="DuPasquier L."/>
            <person name="Vize P.D."/>
            <person name="Zorn A.M."/>
            <person name="Ito M."/>
            <person name="Marcotte E.M."/>
            <person name="Wallingford J.B."/>
            <person name="Ito Y."/>
            <person name="Asashima M."/>
            <person name="Ueno N."/>
            <person name="Matsuda Y."/>
            <person name="Veenstra G.J."/>
            <person name="Fujiyama A."/>
            <person name="Harland R.M."/>
            <person name="Taira M."/>
            <person name="Rokhsar D.S."/>
        </authorList>
    </citation>
    <scope>NUCLEOTIDE SEQUENCE [LARGE SCALE GENOMIC DNA]</scope>
    <source>
        <strain evidence="3">J</strain>
    </source>
</reference>
<dbReference type="AlphaFoldDB" id="A0A974I2Q3"/>
<protein>
    <recommendedName>
        <fullName evidence="4">Secreted protein</fullName>
    </recommendedName>
</protein>
<name>A0A974I2Q3_XENLA</name>
<accession>A0A974I2Q3</accession>
<dbReference type="Proteomes" id="UP000694892">
    <property type="component" value="Chromosome 1L"/>
</dbReference>
<evidence type="ECO:0000313" key="3">
    <source>
        <dbReference type="Proteomes" id="UP000694892"/>
    </source>
</evidence>
<evidence type="ECO:0000256" key="1">
    <source>
        <dbReference type="SAM" id="SignalP"/>
    </source>
</evidence>
<proteinExistence type="predicted"/>
<keyword evidence="1" id="KW-0732">Signal</keyword>
<organism evidence="2 3">
    <name type="scientific">Xenopus laevis</name>
    <name type="common">African clawed frog</name>
    <dbReference type="NCBI Taxonomy" id="8355"/>
    <lineage>
        <taxon>Eukaryota</taxon>
        <taxon>Metazoa</taxon>
        <taxon>Chordata</taxon>
        <taxon>Craniata</taxon>
        <taxon>Vertebrata</taxon>
        <taxon>Euteleostomi</taxon>
        <taxon>Amphibia</taxon>
        <taxon>Batrachia</taxon>
        <taxon>Anura</taxon>
        <taxon>Pipoidea</taxon>
        <taxon>Pipidae</taxon>
        <taxon>Xenopodinae</taxon>
        <taxon>Xenopus</taxon>
        <taxon>Xenopus</taxon>
    </lineage>
</organism>
<feature type="signal peptide" evidence="1">
    <location>
        <begin position="1"/>
        <end position="18"/>
    </location>
</feature>